<organism evidence="1 2">
    <name type="scientific">Parelaphostrongylus tenuis</name>
    <name type="common">Meningeal worm</name>
    <dbReference type="NCBI Taxonomy" id="148309"/>
    <lineage>
        <taxon>Eukaryota</taxon>
        <taxon>Metazoa</taxon>
        <taxon>Ecdysozoa</taxon>
        <taxon>Nematoda</taxon>
        <taxon>Chromadorea</taxon>
        <taxon>Rhabditida</taxon>
        <taxon>Rhabditina</taxon>
        <taxon>Rhabditomorpha</taxon>
        <taxon>Strongyloidea</taxon>
        <taxon>Metastrongylidae</taxon>
        <taxon>Parelaphostrongylus</taxon>
    </lineage>
</organism>
<protein>
    <submittedName>
        <fullName evidence="1">Uncharacterized protein</fullName>
    </submittedName>
</protein>
<evidence type="ECO:0000313" key="1">
    <source>
        <dbReference type="EMBL" id="KAJ1359132.1"/>
    </source>
</evidence>
<reference evidence="1" key="1">
    <citation type="submission" date="2021-06" db="EMBL/GenBank/DDBJ databases">
        <title>Parelaphostrongylus tenuis whole genome reference sequence.</title>
        <authorList>
            <person name="Garwood T.J."/>
            <person name="Larsen P.A."/>
            <person name="Fountain-Jones N.M."/>
            <person name="Garbe J.R."/>
            <person name="Macchietto M.G."/>
            <person name="Kania S.A."/>
            <person name="Gerhold R.W."/>
            <person name="Richards J.E."/>
            <person name="Wolf T.M."/>
        </authorList>
    </citation>
    <scope>NUCLEOTIDE SEQUENCE</scope>
    <source>
        <strain evidence="1">MNPRO001-30</strain>
        <tissue evidence="1">Meninges</tissue>
    </source>
</reference>
<name>A0AAD5MID1_PARTN</name>
<sequence length="91" mass="10296">MEICSEGQPRSYTTYEVINQYSYIHDETFDSLICLLTTVAVVLGCGVMPQGQGTRPRQRADDGNVPLFVELRTKKPLQIMNIIMANWSKDV</sequence>
<keyword evidence="2" id="KW-1185">Reference proteome</keyword>
<dbReference type="EMBL" id="JAHQIW010003548">
    <property type="protein sequence ID" value="KAJ1359132.1"/>
    <property type="molecule type" value="Genomic_DNA"/>
</dbReference>
<comment type="caution">
    <text evidence="1">The sequence shown here is derived from an EMBL/GenBank/DDBJ whole genome shotgun (WGS) entry which is preliminary data.</text>
</comment>
<gene>
    <name evidence="1" type="ORF">KIN20_017783</name>
</gene>
<accession>A0AAD5MID1</accession>
<evidence type="ECO:0000313" key="2">
    <source>
        <dbReference type="Proteomes" id="UP001196413"/>
    </source>
</evidence>
<proteinExistence type="predicted"/>
<dbReference type="AlphaFoldDB" id="A0AAD5MID1"/>
<dbReference type="Proteomes" id="UP001196413">
    <property type="component" value="Unassembled WGS sequence"/>
</dbReference>